<dbReference type="FunFam" id="3.30.70.270:FF:000001">
    <property type="entry name" value="Diguanylate cyclase domain protein"/>
    <property type="match status" value="1"/>
</dbReference>
<dbReference type="CDD" id="cd06225">
    <property type="entry name" value="HAMP"/>
    <property type="match status" value="1"/>
</dbReference>
<dbReference type="InterPro" id="IPR003660">
    <property type="entry name" value="HAMP_dom"/>
</dbReference>
<feature type="domain" description="GGDEF" evidence="4">
    <location>
        <begin position="210"/>
        <end position="347"/>
    </location>
</feature>
<dbReference type="PANTHER" id="PTHR45138">
    <property type="entry name" value="REGULATORY COMPONENTS OF SENSORY TRANSDUCTION SYSTEM"/>
    <property type="match status" value="1"/>
</dbReference>
<gene>
    <name evidence="5" type="ORF">HJG54_04145</name>
</gene>
<dbReference type="PROSITE" id="PS50887">
    <property type="entry name" value="GGDEF"/>
    <property type="match status" value="1"/>
</dbReference>
<dbReference type="GO" id="GO:0052621">
    <property type="term" value="F:diguanylate cyclase activity"/>
    <property type="evidence" value="ECO:0007669"/>
    <property type="project" value="TreeGrafter"/>
</dbReference>
<feature type="domain" description="HAMP" evidence="3">
    <location>
        <begin position="84"/>
        <end position="135"/>
    </location>
</feature>
<dbReference type="SMART" id="SM00304">
    <property type="entry name" value="HAMP"/>
    <property type="match status" value="1"/>
</dbReference>
<sequence>MHLPIRLAALMPDTALNPKPPKSIPLLLILVFPCLLQMLTTVGVIGLLSLQNQQTNDLDHTLITLMLCLLSVSVTLAMVLYLSRKLAGPILRLSEASRRIAQGECQLVDVGRVEELAVLAKSFNQMSQEIQQSRRKLEDYSQSLEQKVRERTEALEQEIQRCTAIEVVLHEANQELERLAFMDGLTQVANRRHFDDRLNQEWWRLKRKQAPLSIILCDIDFFKQYNDTYGHQAGDECLRRVANALIKAAARPADLVARYGGEEFALILPDTPALGAIQVARKIQTVIRQLQISHQGSAVSPYVTLSVGIASTVPHSSSSLNQLIQSADSALYRAKSRGRNCTVINRLSLGECDLRLA</sequence>
<dbReference type="AlphaFoldDB" id="A0AA96WBQ0"/>
<keyword evidence="2" id="KW-0812">Transmembrane</keyword>
<keyword evidence="2" id="KW-1133">Transmembrane helix</keyword>
<dbReference type="GO" id="GO:0043709">
    <property type="term" value="P:cell adhesion involved in single-species biofilm formation"/>
    <property type="evidence" value="ECO:0007669"/>
    <property type="project" value="TreeGrafter"/>
</dbReference>
<dbReference type="Gene3D" id="6.10.340.10">
    <property type="match status" value="1"/>
</dbReference>
<keyword evidence="2" id="KW-0472">Membrane</keyword>
<evidence type="ECO:0000259" key="3">
    <source>
        <dbReference type="PROSITE" id="PS50885"/>
    </source>
</evidence>
<feature type="transmembrane region" description="Helical" evidence="2">
    <location>
        <begin position="62"/>
        <end position="82"/>
    </location>
</feature>
<evidence type="ECO:0000313" key="5">
    <source>
        <dbReference type="EMBL" id="WNZ22138.1"/>
    </source>
</evidence>
<dbReference type="SUPFAM" id="SSF158472">
    <property type="entry name" value="HAMP domain-like"/>
    <property type="match status" value="1"/>
</dbReference>
<dbReference type="NCBIfam" id="TIGR00254">
    <property type="entry name" value="GGDEF"/>
    <property type="match status" value="1"/>
</dbReference>
<dbReference type="Gene3D" id="3.30.70.270">
    <property type="match status" value="1"/>
</dbReference>
<feature type="transmembrane region" description="Helical" evidence="2">
    <location>
        <begin position="26"/>
        <end position="50"/>
    </location>
</feature>
<dbReference type="InterPro" id="IPR029787">
    <property type="entry name" value="Nucleotide_cyclase"/>
</dbReference>
<dbReference type="InterPro" id="IPR043128">
    <property type="entry name" value="Rev_trsase/Diguanyl_cyclase"/>
</dbReference>
<evidence type="ECO:0000259" key="4">
    <source>
        <dbReference type="PROSITE" id="PS50887"/>
    </source>
</evidence>
<dbReference type="SUPFAM" id="SSF55073">
    <property type="entry name" value="Nucleotide cyclase"/>
    <property type="match status" value="1"/>
</dbReference>
<dbReference type="CDD" id="cd01949">
    <property type="entry name" value="GGDEF"/>
    <property type="match status" value="1"/>
</dbReference>
<feature type="coiled-coil region" evidence="1">
    <location>
        <begin position="123"/>
        <end position="161"/>
    </location>
</feature>
<dbReference type="PANTHER" id="PTHR45138:SF9">
    <property type="entry name" value="DIGUANYLATE CYCLASE DGCM-RELATED"/>
    <property type="match status" value="1"/>
</dbReference>
<dbReference type="SMART" id="SM00267">
    <property type="entry name" value="GGDEF"/>
    <property type="match status" value="1"/>
</dbReference>
<dbReference type="PROSITE" id="PS50885">
    <property type="entry name" value="HAMP"/>
    <property type="match status" value="1"/>
</dbReference>
<dbReference type="Pfam" id="PF00672">
    <property type="entry name" value="HAMP"/>
    <property type="match status" value="1"/>
</dbReference>
<name>A0AA96WBQ0_9CYAN</name>
<evidence type="ECO:0000256" key="1">
    <source>
        <dbReference type="SAM" id="Coils"/>
    </source>
</evidence>
<protein>
    <submittedName>
        <fullName evidence="5">Diguanylate cyclase</fullName>
    </submittedName>
</protein>
<organism evidence="5">
    <name type="scientific">Leptolyngbya sp. NK1-12</name>
    <dbReference type="NCBI Taxonomy" id="2547451"/>
    <lineage>
        <taxon>Bacteria</taxon>
        <taxon>Bacillati</taxon>
        <taxon>Cyanobacteriota</taxon>
        <taxon>Cyanophyceae</taxon>
        <taxon>Leptolyngbyales</taxon>
        <taxon>Leptolyngbyaceae</taxon>
        <taxon>Leptolyngbya group</taxon>
        <taxon>Leptolyngbya</taxon>
    </lineage>
</organism>
<proteinExistence type="predicted"/>
<keyword evidence="1" id="KW-0175">Coiled coil</keyword>
<dbReference type="GO" id="GO:0007165">
    <property type="term" value="P:signal transduction"/>
    <property type="evidence" value="ECO:0007669"/>
    <property type="project" value="InterPro"/>
</dbReference>
<dbReference type="Pfam" id="PF00990">
    <property type="entry name" value="GGDEF"/>
    <property type="match status" value="1"/>
</dbReference>
<dbReference type="RefSeq" id="WP_316433522.1">
    <property type="nucleotide sequence ID" value="NZ_CP053586.1"/>
</dbReference>
<dbReference type="GO" id="GO:0005886">
    <property type="term" value="C:plasma membrane"/>
    <property type="evidence" value="ECO:0007669"/>
    <property type="project" value="TreeGrafter"/>
</dbReference>
<dbReference type="EMBL" id="CP053586">
    <property type="protein sequence ID" value="WNZ22138.1"/>
    <property type="molecule type" value="Genomic_DNA"/>
</dbReference>
<dbReference type="InterPro" id="IPR000160">
    <property type="entry name" value="GGDEF_dom"/>
</dbReference>
<dbReference type="GO" id="GO:1902201">
    <property type="term" value="P:negative regulation of bacterial-type flagellum-dependent cell motility"/>
    <property type="evidence" value="ECO:0007669"/>
    <property type="project" value="TreeGrafter"/>
</dbReference>
<evidence type="ECO:0000256" key="2">
    <source>
        <dbReference type="SAM" id="Phobius"/>
    </source>
</evidence>
<accession>A0AA96WBQ0</accession>
<dbReference type="InterPro" id="IPR050469">
    <property type="entry name" value="Diguanylate_Cyclase"/>
</dbReference>
<reference evidence="5" key="1">
    <citation type="submission" date="2020-05" db="EMBL/GenBank/DDBJ databases">
        <authorList>
            <person name="Zhu T."/>
            <person name="Keshari N."/>
            <person name="Lu X."/>
        </authorList>
    </citation>
    <scope>NUCLEOTIDE SEQUENCE</scope>
    <source>
        <strain evidence="5">NK1-12</strain>
    </source>
</reference>